<evidence type="ECO:0000313" key="1">
    <source>
        <dbReference type="EMBL" id="MBW0495339.1"/>
    </source>
</evidence>
<proteinExistence type="predicted"/>
<sequence length="124" mass="14350">MENKVPNSKRYAEIRTYIDKSIAVDLSNSIKEEDEERKVFYLLKNQFEKPSWSHVMNLINELINSPEANVNLNKAFAATKSNFSNLKSAIGSTWTDEAITAIFFIYKTINTFIKSQRLWIPSCH</sequence>
<comment type="caution">
    <text evidence="1">The sequence shown here is derived from an EMBL/GenBank/DDBJ whole genome shotgun (WGS) entry which is preliminary data.</text>
</comment>
<dbReference type="AlphaFoldDB" id="A0A9Q3HA58"/>
<organism evidence="1 2">
    <name type="scientific">Austropuccinia psidii MF-1</name>
    <dbReference type="NCBI Taxonomy" id="1389203"/>
    <lineage>
        <taxon>Eukaryota</taxon>
        <taxon>Fungi</taxon>
        <taxon>Dikarya</taxon>
        <taxon>Basidiomycota</taxon>
        <taxon>Pucciniomycotina</taxon>
        <taxon>Pucciniomycetes</taxon>
        <taxon>Pucciniales</taxon>
        <taxon>Sphaerophragmiaceae</taxon>
        <taxon>Austropuccinia</taxon>
    </lineage>
</organism>
<reference evidence="1" key="1">
    <citation type="submission" date="2021-03" db="EMBL/GenBank/DDBJ databases">
        <title>Draft genome sequence of rust myrtle Austropuccinia psidii MF-1, a brazilian biotype.</title>
        <authorList>
            <person name="Quecine M.C."/>
            <person name="Pachon D.M.R."/>
            <person name="Bonatelli M.L."/>
            <person name="Correr F.H."/>
            <person name="Franceschini L.M."/>
            <person name="Leite T.F."/>
            <person name="Margarido G.R.A."/>
            <person name="Almeida C.A."/>
            <person name="Ferrarezi J.A."/>
            <person name="Labate C.A."/>
        </authorList>
    </citation>
    <scope>NUCLEOTIDE SEQUENCE</scope>
    <source>
        <strain evidence="1">MF-1</strain>
    </source>
</reference>
<name>A0A9Q3HA58_9BASI</name>
<protein>
    <submittedName>
        <fullName evidence="1">Uncharacterized protein</fullName>
    </submittedName>
</protein>
<gene>
    <name evidence="1" type="ORF">O181_035054</name>
</gene>
<evidence type="ECO:0000313" key="2">
    <source>
        <dbReference type="Proteomes" id="UP000765509"/>
    </source>
</evidence>
<accession>A0A9Q3HA58</accession>
<dbReference type="Proteomes" id="UP000765509">
    <property type="component" value="Unassembled WGS sequence"/>
</dbReference>
<dbReference type="EMBL" id="AVOT02013042">
    <property type="protein sequence ID" value="MBW0495339.1"/>
    <property type="molecule type" value="Genomic_DNA"/>
</dbReference>
<keyword evidence="2" id="KW-1185">Reference proteome</keyword>